<evidence type="ECO:0000256" key="1">
    <source>
        <dbReference type="ARBA" id="ARBA00022723"/>
    </source>
</evidence>
<feature type="domain" description="EF-hand" evidence="5">
    <location>
        <begin position="557"/>
        <end position="592"/>
    </location>
</feature>
<feature type="region of interest" description="Disordered" evidence="4">
    <location>
        <begin position="138"/>
        <end position="169"/>
    </location>
</feature>
<name>W4FX61_APHAT</name>
<dbReference type="OrthoDB" id="444540at2759"/>
<keyword evidence="1" id="KW-0479">Metal-binding</keyword>
<dbReference type="Gene3D" id="1.10.238.10">
    <property type="entry name" value="EF-hand"/>
    <property type="match status" value="4"/>
</dbReference>
<dbReference type="PANTHER" id="PTHR34524:SF6">
    <property type="entry name" value="CALCYPHOSINE LIKE"/>
    <property type="match status" value="1"/>
</dbReference>
<evidence type="ECO:0000313" key="6">
    <source>
        <dbReference type="EMBL" id="ETV71243.1"/>
    </source>
</evidence>
<feature type="domain" description="EF-hand" evidence="5">
    <location>
        <begin position="39"/>
        <end position="74"/>
    </location>
</feature>
<gene>
    <name evidence="6" type="ORF">H257_13383</name>
</gene>
<dbReference type="SMART" id="SM00054">
    <property type="entry name" value="EFh"/>
    <property type="match status" value="4"/>
</dbReference>
<organism evidence="6">
    <name type="scientific">Aphanomyces astaci</name>
    <name type="common">Crayfish plague agent</name>
    <dbReference type="NCBI Taxonomy" id="112090"/>
    <lineage>
        <taxon>Eukaryota</taxon>
        <taxon>Sar</taxon>
        <taxon>Stramenopiles</taxon>
        <taxon>Oomycota</taxon>
        <taxon>Saprolegniomycetes</taxon>
        <taxon>Saprolegniales</taxon>
        <taxon>Verrucalvaceae</taxon>
        <taxon>Aphanomyces</taxon>
    </lineage>
</organism>
<dbReference type="Pfam" id="PF14825">
    <property type="entry name" value="CFAP77"/>
    <property type="match status" value="1"/>
</dbReference>
<dbReference type="EMBL" id="KI913161">
    <property type="protein sequence ID" value="ETV71243.1"/>
    <property type="molecule type" value="Genomic_DNA"/>
</dbReference>
<dbReference type="InterPro" id="IPR051581">
    <property type="entry name" value="Ca-bind"/>
</dbReference>
<dbReference type="AlphaFoldDB" id="W4FX61"/>
<evidence type="ECO:0000256" key="2">
    <source>
        <dbReference type="ARBA" id="ARBA00022737"/>
    </source>
</evidence>
<feature type="compositionally biased region" description="Low complexity" evidence="4">
    <location>
        <begin position="756"/>
        <end position="782"/>
    </location>
</feature>
<dbReference type="SUPFAM" id="SSF47473">
    <property type="entry name" value="EF-hand"/>
    <property type="match status" value="1"/>
</dbReference>
<dbReference type="InterPro" id="IPR011992">
    <property type="entry name" value="EF-hand-dom_pair"/>
</dbReference>
<feature type="compositionally biased region" description="Polar residues" evidence="4">
    <location>
        <begin position="142"/>
        <end position="165"/>
    </location>
</feature>
<dbReference type="STRING" id="112090.W4FX61"/>
<feature type="region of interest" description="Disordered" evidence="4">
    <location>
        <begin position="427"/>
        <end position="452"/>
    </location>
</feature>
<feature type="compositionally biased region" description="Polar residues" evidence="4">
    <location>
        <begin position="427"/>
        <end position="446"/>
    </location>
</feature>
<dbReference type="CDD" id="cd00051">
    <property type="entry name" value="EFh"/>
    <property type="match status" value="2"/>
</dbReference>
<feature type="domain" description="EF-hand" evidence="5">
    <location>
        <begin position="239"/>
        <end position="274"/>
    </location>
</feature>
<keyword evidence="2" id="KW-0677">Repeat</keyword>
<dbReference type="GO" id="GO:0005509">
    <property type="term" value="F:calcium ion binding"/>
    <property type="evidence" value="ECO:0007669"/>
    <property type="project" value="InterPro"/>
</dbReference>
<evidence type="ECO:0000256" key="4">
    <source>
        <dbReference type="SAM" id="MobiDB-lite"/>
    </source>
</evidence>
<evidence type="ECO:0000259" key="5">
    <source>
        <dbReference type="PROSITE" id="PS50222"/>
    </source>
</evidence>
<dbReference type="VEuPathDB" id="FungiDB:H257_13383"/>
<sequence length="782" mass="84717">MATAVEQARAIFDCVDTSKDGVIDQSELGKLLEALGEDPTPQNIVSALFQLDTGGDGTISFDEFVSFYKLNYLPRHPTKLLSSRYGPAGIGHAKSATYTLPPPTFCFGKALQRDKENAGQVLRQLGDASDDVLSRKRVGYKPSQSKQQPTALSNNTPSRPSTGVNRQDKVSETLAGSTTHTNNEAGVAFVLQQLKTQLQTRGLQAFQALSQHLHGGGVATSWTFPAFKSLALDTLHLSATEKDLRAVFAVFDTNGDGTIQAAEWARALETPLSGSRLELVTRAFESVDVHHTGAVSLSTLRRQFDGSALPEVESGVLTIDEVRSELLAAMTNLLTRDAAITWPEFAKHYTHVSSATSDDAAFTRVVCATWNIMPPGSPRPRTAYTGQRPPQASTTSSTAKTKEKRTNFSRIQAPWLTHDSASSLLYEGSKNNDLGTATNDNEQGKTLSPPARELDAGLRGIFTRIRTQLNAIGVGGWMALCGESTAISLAQDPSPTKSAPPPVKKLSLQAFKDTMKNAAGVVLSDKDWRVIFEWFAVNHTLDMRHVAQQLHTPLSSTRLGLVRRAFRSIDVDKLGRVSLVELVDRFDPTQHPSVLSGKATVEEVCDVLKMVFPGPMVTAHEFEVYYGCVSQAILEDAEFELHVTSVWASRFDDVRSESGRSTSVSSSTRGTDEPTKKSPLTLYHESQNRLAAALTSKPKNTTDKPKATGRTIQESPITLVSKASSKAATRGNTSRLKNAGGINHWNNSSRCATSPMSTTIKKAKSSKSSSMGKPMSTTASKY</sequence>
<feature type="region of interest" description="Disordered" evidence="4">
    <location>
        <begin position="376"/>
        <end position="406"/>
    </location>
</feature>
<keyword evidence="3" id="KW-0106">Calcium</keyword>
<dbReference type="Pfam" id="PF13499">
    <property type="entry name" value="EF-hand_7"/>
    <property type="match status" value="1"/>
</dbReference>
<proteinExistence type="predicted"/>
<feature type="compositionally biased region" description="Polar residues" evidence="4">
    <location>
        <begin position="710"/>
        <end position="736"/>
    </location>
</feature>
<protein>
    <recommendedName>
        <fullName evidence="5">EF-hand domain-containing protein</fullName>
    </recommendedName>
</protein>
<dbReference type="InterPro" id="IPR002048">
    <property type="entry name" value="EF_hand_dom"/>
</dbReference>
<dbReference type="RefSeq" id="XP_009839183.1">
    <property type="nucleotide sequence ID" value="XM_009840881.1"/>
</dbReference>
<feature type="compositionally biased region" description="Polar residues" evidence="4">
    <location>
        <begin position="744"/>
        <end position="755"/>
    </location>
</feature>
<dbReference type="PROSITE" id="PS50222">
    <property type="entry name" value="EF_HAND_2"/>
    <property type="match status" value="4"/>
</dbReference>
<dbReference type="InterPro" id="IPR029147">
    <property type="entry name" value="CFAP77"/>
</dbReference>
<dbReference type="Pfam" id="PF13202">
    <property type="entry name" value="EF-hand_5"/>
    <property type="match status" value="1"/>
</dbReference>
<dbReference type="GeneID" id="20815379"/>
<dbReference type="InterPro" id="IPR018247">
    <property type="entry name" value="EF_Hand_1_Ca_BS"/>
</dbReference>
<dbReference type="PROSITE" id="PS00018">
    <property type="entry name" value="EF_HAND_1"/>
    <property type="match status" value="2"/>
</dbReference>
<feature type="domain" description="EF-hand" evidence="5">
    <location>
        <begin position="3"/>
        <end position="38"/>
    </location>
</feature>
<feature type="region of interest" description="Disordered" evidence="4">
    <location>
        <begin position="657"/>
        <end position="782"/>
    </location>
</feature>
<evidence type="ECO:0000256" key="3">
    <source>
        <dbReference type="ARBA" id="ARBA00022837"/>
    </source>
</evidence>
<reference evidence="6" key="1">
    <citation type="submission" date="2013-12" db="EMBL/GenBank/DDBJ databases">
        <title>The Genome Sequence of Aphanomyces astaci APO3.</title>
        <authorList>
            <consortium name="The Broad Institute Genomics Platform"/>
            <person name="Russ C."/>
            <person name="Tyler B."/>
            <person name="van West P."/>
            <person name="Dieguez-Uribeondo J."/>
            <person name="Young S.K."/>
            <person name="Zeng Q."/>
            <person name="Gargeya S."/>
            <person name="Fitzgerald M."/>
            <person name="Abouelleil A."/>
            <person name="Alvarado L."/>
            <person name="Chapman S.B."/>
            <person name="Gainer-Dewar J."/>
            <person name="Goldberg J."/>
            <person name="Griggs A."/>
            <person name="Gujja S."/>
            <person name="Hansen M."/>
            <person name="Howarth C."/>
            <person name="Imamovic A."/>
            <person name="Ireland A."/>
            <person name="Larimer J."/>
            <person name="McCowan C."/>
            <person name="Murphy C."/>
            <person name="Pearson M."/>
            <person name="Poon T.W."/>
            <person name="Priest M."/>
            <person name="Roberts A."/>
            <person name="Saif S."/>
            <person name="Shea T."/>
            <person name="Sykes S."/>
            <person name="Wortman J."/>
            <person name="Nusbaum C."/>
            <person name="Birren B."/>
        </authorList>
    </citation>
    <scope>NUCLEOTIDE SEQUENCE [LARGE SCALE GENOMIC DNA]</scope>
    <source>
        <strain evidence="6">APO3</strain>
    </source>
</reference>
<dbReference type="PANTHER" id="PTHR34524">
    <property type="entry name" value="CALCYPHOSIN"/>
    <property type="match status" value="1"/>
</dbReference>
<accession>W4FX61</accession>
<feature type="compositionally biased region" description="Low complexity" evidence="4">
    <location>
        <begin position="659"/>
        <end position="669"/>
    </location>
</feature>